<dbReference type="Gene3D" id="3.30.360.90">
    <property type="match status" value="1"/>
</dbReference>
<dbReference type="Gene3D" id="2.60.40.4290">
    <property type="match status" value="1"/>
</dbReference>
<dbReference type="Pfam" id="PF04984">
    <property type="entry name" value="Phage_sheath_1"/>
    <property type="match status" value="1"/>
</dbReference>
<feature type="domain" description="Phage tail sheath protein-like beta-sandwich" evidence="3">
    <location>
        <begin position="92"/>
        <end position="180"/>
    </location>
</feature>
<evidence type="ECO:0000313" key="6">
    <source>
        <dbReference type="EMBL" id="CAI3694468.1"/>
    </source>
</evidence>
<accession>A0AAD1YLF5</accession>
<evidence type="ECO:0000313" key="7">
    <source>
        <dbReference type="Proteomes" id="UP001189143"/>
    </source>
</evidence>
<dbReference type="InterPro" id="IPR035089">
    <property type="entry name" value="Phage_sheath_subtilisin"/>
</dbReference>
<protein>
    <submittedName>
        <fullName evidence="6">Phage tail sheath protein</fullName>
    </submittedName>
</protein>
<feature type="domain" description="Tail sheath protein C-terminal" evidence="4">
    <location>
        <begin position="335"/>
        <end position="435"/>
    </location>
</feature>
<reference evidence="6" key="1">
    <citation type="submission" date="2022-10" db="EMBL/GenBank/DDBJ databases">
        <authorList>
            <person name="Aires J."/>
            <person name="Mesa V."/>
        </authorList>
    </citation>
    <scope>NUCLEOTIDE SEQUENCE</scope>
    <source>
        <strain evidence="6">Clostridium neonatale JD116</strain>
    </source>
</reference>
<organism evidence="6 7">
    <name type="scientific">Clostridium neonatale</name>
    <dbReference type="NCBI Taxonomy" id="137838"/>
    <lineage>
        <taxon>Bacteria</taxon>
        <taxon>Bacillati</taxon>
        <taxon>Bacillota</taxon>
        <taxon>Clostridia</taxon>
        <taxon>Eubacteriales</taxon>
        <taxon>Clostridiaceae</taxon>
        <taxon>Clostridium</taxon>
    </lineage>
</organism>
<evidence type="ECO:0000256" key="1">
    <source>
        <dbReference type="ARBA" id="ARBA00008005"/>
    </source>
</evidence>
<dbReference type="InterPro" id="IPR035326">
    <property type="entry name" value="Beta_sandwich_Seath"/>
</dbReference>
<feature type="domain" description="Tail sheath protein Gp18-like" evidence="5">
    <location>
        <begin position="33"/>
        <end position="90"/>
    </location>
</feature>
<dbReference type="Pfam" id="PF22671">
    <property type="entry name" value="Gp18_domIII_N"/>
    <property type="match status" value="1"/>
</dbReference>
<feature type="domain" description="Tail sheath protein subtilisin-like" evidence="2">
    <location>
        <begin position="181"/>
        <end position="328"/>
    </location>
</feature>
<evidence type="ECO:0000259" key="2">
    <source>
        <dbReference type="Pfam" id="PF04984"/>
    </source>
</evidence>
<proteinExistence type="inferred from homology"/>
<evidence type="ECO:0000259" key="4">
    <source>
        <dbReference type="Pfam" id="PF17482"/>
    </source>
</evidence>
<dbReference type="AlphaFoldDB" id="A0AAD1YLF5"/>
<sequence length="437" mass="48382">MAGGIWSKQNKVRPGAYINVRAKKDNSIKVGERGIATLPLILSYGPEQTILEITPDDELKDILGFDIESEEALLIRECMKKAKTLLLYRLNKGTAASIANEGLTITSKYSGTFGNKLAVIVENSIDAEGAFDVTTLLDEEKVDTQTVTKIEDLKENFYVKFSGTGELTITAGVHLAGGEDGTVTNTSYTEYLTAIETYDFECMGLVSKDLDLKATFANYIKRLRDEEGRKVQLVVENYAADHEAVTSVKNGVKLKDGTVLASDKAVAWVTGATGGAEVNNSNTYVIYEDAVDVDIKYTDTQIKQALKAGEFVFTVFKGQVVVEQDINTLVTFTDEKTKVFRKNRVIRTLDGIANDVYNIFMEKYVMNQEDNDDFGRDKFRKDIIDLLEANQKLRSLKNVVPEDVEVTEGEEIEGVVAKVAAQPVDSMEKLYMDIIVA</sequence>
<evidence type="ECO:0000259" key="3">
    <source>
        <dbReference type="Pfam" id="PF17481"/>
    </source>
</evidence>
<dbReference type="RefSeq" id="WP_317049944.1">
    <property type="nucleotide sequence ID" value="NZ_CAMRXC010000286.1"/>
</dbReference>
<dbReference type="InterPro" id="IPR020287">
    <property type="entry name" value="Tail_sheath_C"/>
</dbReference>
<comment type="caution">
    <text evidence="6">The sequence shown here is derived from an EMBL/GenBank/DDBJ whole genome shotgun (WGS) entry which is preliminary data.</text>
</comment>
<dbReference type="Proteomes" id="UP001189143">
    <property type="component" value="Unassembled WGS sequence"/>
</dbReference>
<dbReference type="EMBL" id="CAMTCP010000293">
    <property type="protein sequence ID" value="CAI3694468.1"/>
    <property type="molecule type" value="Genomic_DNA"/>
</dbReference>
<dbReference type="Gene3D" id="3.30.1370.220">
    <property type="match status" value="1"/>
</dbReference>
<dbReference type="Pfam" id="PF17482">
    <property type="entry name" value="Phage_sheath_1C"/>
    <property type="match status" value="1"/>
</dbReference>
<name>A0AAD1YLF5_9CLOT</name>
<dbReference type="Pfam" id="PF17481">
    <property type="entry name" value="Phage_sheath_domII"/>
    <property type="match status" value="1"/>
</dbReference>
<dbReference type="Gene3D" id="3.40.50.11790">
    <property type="match status" value="1"/>
</dbReference>
<comment type="similarity">
    <text evidence="1">Belongs to the myoviridae tail sheath protein family.</text>
</comment>
<evidence type="ECO:0000259" key="5">
    <source>
        <dbReference type="Pfam" id="PF22671"/>
    </source>
</evidence>
<gene>
    <name evidence="6" type="ORF">CNEO2_900022</name>
</gene>
<dbReference type="InterPro" id="IPR054564">
    <property type="entry name" value="Gp18_domIII_N"/>
</dbReference>
<dbReference type="Gene3D" id="3.30.1490.360">
    <property type="match status" value="1"/>
</dbReference>